<keyword evidence="1" id="KW-1133">Transmembrane helix</keyword>
<keyword evidence="1" id="KW-0812">Transmembrane</keyword>
<evidence type="ECO:0000313" key="3">
    <source>
        <dbReference type="Proteomes" id="UP000604117"/>
    </source>
</evidence>
<proteinExistence type="predicted"/>
<keyword evidence="1" id="KW-0472">Membrane</keyword>
<accession>A0ABQ4CHI5</accession>
<reference evidence="2 3" key="1">
    <citation type="submission" date="2021-01" db="EMBL/GenBank/DDBJ databases">
        <title>Whole genome shotgun sequence of Asanoa siamensis NBRC 107932.</title>
        <authorList>
            <person name="Komaki H."/>
            <person name="Tamura T."/>
        </authorList>
    </citation>
    <scope>NUCLEOTIDE SEQUENCE [LARGE SCALE GENOMIC DNA]</scope>
    <source>
        <strain evidence="2 3">NBRC 107932</strain>
    </source>
</reference>
<dbReference type="Proteomes" id="UP000604117">
    <property type="component" value="Unassembled WGS sequence"/>
</dbReference>
<sequence length="262" mass="28087">MTTTYYAEETRPRRRRGRRVLIALLVLLVIVAGILVVGDRVAANFAEKKIAEQVSQNVAAQNVQAGTPEVSVGGFPFLTQVVAGEYKEITIGLPDVQGDVNGNVVTLPRLDLVARDVTASIDTLRTGQGEVVAKTVDGNATIGYAEVTKLINQEGLQLAEREGKLQVTAPVEVPVINQRFTVHGTAELSVEGRRIKIQLKDANAEGLPAVPLAQEVVRNFIQRTSISFDVPALPFNMELKQVTPTSEGLAVAATATQVPITS</sequence>
<gene>
    <name evidence="2" type="ORF">Asi02nite_02770</name>
</gene>
<dbReference type="EMBL" id="BONE01000001">
    <property type="protein sequence ID" value="GIF70759.1"/>
    <property type="molecule type" value="Genomic_DNA"/>
</dbReference>
<evidence type="ECO:0000256" key="1">
    <source>
        <dbReference type="SAM" id="Phobius"/>
    </source>
</evidence>
<evidence type="ECO:0000313" key="2">
    <source>
        <dbReference type="EMBL" id="GIF70759.1"/>
    </source>
</evidence>
<feature type="transmembrane region" description="Helical" evidence="1">
    <location>
        <begin position="20"/>
        <end position="38"/>
    </location>
</feature>
<dbReference type="Pfam" id="PF11209">
    <property type="entry name" value="LmeA"/>
    <property type="match status" value="1"/>
</dbReference>
<dbReference type="InterPro" id="IPR021373">
    <property type="entry name" value="DUF2993"/>
</dbReference>
<evidence type="ECO:0008006" key="4">
    <source>
        <dbReference type="Google" id="ProtNLM"/>
    </source>
</evidence>
<organism evidence="2 3">
    <name type="scientific">Asanoa siamensis</name>
    <dbReference type="NCBI Taxonomy" id="926357"/>
    <lineage>
        <taxon>Bacteria</taxon>
        <taxon>Bacillati</taxon>
        <taxon>Actinomycetota</taxon>
        <taxon>Actinomycetes</taxon>
        <taxon>Micromonosporales</taxon>
        <taxon>Micromonosporaceae</taxon>
        <taxon>Asanoa</taxon>
    </lineage>
</organism>
<protein>
    <recommendedName>
        <fullName evidence="4">DUF2993 domain-containing protein</fullName>
    </recommendedName>
</protein>
<name>A0ABQ4CHI5_9ACTN</name>
<keyword evidence="3" id="KW-1185">Reference proteome</keyword>
<comment type="caution">
    <text evidence="2">The sequence shown here is derived from an EMBL/GenBank/DDBJ whole genome shotgun (WGS) entry which is preliminary data.</text>
</comment>
<dbReference type="RefSeq" id="WP_203710196.1">
    <property type="nucleotide sequence ID" value="NZ_BONE01000001.1"/>
</dbReference>